<name>A0A2K3NBY0_TRIPR</name>
<feature type="region of interest" description="Disordered" evidence="1">
    <location>
        <begin position="1"/>
        <end position="51"/>
    </location>
</feature>
<evidence type="ECO:0000313" key="3">
    <source>
        <dbReference type="Proteomes" id="UP000236291"/>
    </source>
</evidence>
<dbReference type="Proteomes" id="UP000236291">
    <property type="component" value="Unassembled WGS sequence"/>
</dbReference>
<accession>A0A2K3NBY0</accession>
<feature type="compositionally biased region" description="Basic and acidic residues" evidence="1">
    <location>
        <begin position="1"/>
        <end position="20"/>
    </location>
</feature>
<comment type="caution">
    <text evidence="2">The sequence shown here is derived from an EMBL/GenBank/DDBJ whole genome shotgun (WGS) entry which is preliminary data.</text>
</comment>
<evidence type="ECO:0000313" key="2">
    <source>
        <dbReference type="EMBL" id="PNY00537.1"/>
    </source>
</evidence>
<protein>
    <recommendedName>
        <fullName evidence="4">Aminotransferase-like plant mobile domain-containing protein</fullName>
    </recommendedName>
</protein>
<feature type="compositionally biased region" description="Acidic residues" evidence="1">
    <location>
        <begin position="21"/>
        <end position="48"/>
    </location>
</feature>
<reference evidence="2 3" key="1">
    <citation type="journal article" date="2014" name="Am. J. Bot.">
        <title>Genome assembly and annotation for red clover (Trifolium pratense; Fabaceae).</title>
        <authorList>
            <person name="Istvanek J."/>
            <person name="Jaros M."/>
            <person name="Krenek A."/>
            <person name="Repkova J."/>
        </authorList>
    </citation>
    <scope>NUCLEOTIDE SEQUENCE [LARGE SCALE GENOMIC DNA]</scope>
    <source>
        <strain evidence="3">cv. Tatra</strain>
        <tissue evidence="2">Young leaves</tissue>
    </source>
</reference>
<proteinExistence type="predicted"/>
<evidence type="ECO:0000256" key="1">
    <source>
        <dbReference type="SAM" id="MobiDB-lite"/>
    </source>
</evidence>
<organism evidence="2 3">
    <name type="scientific">Trifolium pratense</name>
    <name type="common">Red clover</name>
    <dbReference type="NCBI Taxonomy" id="57577"/>
    <lineage>
        <taxon>Eukaryota</taxon>
        <taxon>Viridiplantae</taxon>
        <taxon>Streptophyta</taxon>
        <taxon>Embryophyta</taxon>
        <taxon>Tracheophyta</taxon>
        <taxon>Spermatophyta</taxon>
        <taxon>Magnoliopsida</taxon>
        <taxon>eudicotyledons</taxon>
        <taxon>Gunneridae</taxon>
        <taxon>Pentapetalae</taxon>
        <taxon>rosids</taxon>
        <taxon>fabids</taxon>
        <taxon>Fabales</taxon>
        <taxon>Fabaceae</taxon>
        <taxon>Papilionoideae</taxon>
        <taxon>50 kb inversion clade</taxon>
        <taxon>NPAAA clade</taxon>
        <taxon>Hologalegina</taxon>
        <taxon>IRL clade</taxon>
        <taxon>Trifolieae</taxon>
        <taxon>Trifolium</taxon>
    </lineage>
</organism>
<dbReference type="STRING" id="57577.A0A2K3NBY0"/>
<evidence type="ECO:0008006" key="4">
    <source>
        <dbReference type="Google" id="ProtNLM"/>
    </source>
</evidence>
<dbReference type="EMBL" id="ASHM01019038">
    <property type="protein sequence ID" value="PNY00537.1"/>
    <property type="molecule type" value="Genomic_DNA"/>
</dbReference>
<sequence length="196" mass="22303">MWAEPLDDKQEEAEHTHVEEAEGDVDADMEDASANGDEEEAKGDDGGMENDVAQWTFHGPEPIKFPGGPFDKTMLSLYADHIARLIYEGHWFSRKMVHTRLVDLVTTGYTYLDAAYINCFVEWWHVVTFIFHLPMVELTVTLDDVSCQLHLPIEGRLQDHVCNMTRVEAVMLMVELIGSKPIFGNKPKGLKHDLFI</sequence>
<reference evidence="2 3" key="2">
    <citation type="journal article" date="2017" name="Front. Plant Sci.">
        <title>Gene Classification and Mining of Molecular Markers Useful in Red Clover (Trifolium pratense) Breeding.</title>
        <authorList>
            <person name="Istvanek J."/>
            <person name="Dluhosova J."/>
            <person name="Dluhos P."/>
            <person name="Patkova L."/>
            <person name="Nedelnik J."/>
            <person name="Repkova J."/>
        </authorList>
    </citation>
    <scope>NUCLEOTIDE SEQUENCE [LARGE SCALE GENOMIC DNA]</scope>
    <source>
        <strain evidence="3">cv. Tatra</strain>
        <tissue evidence="2">Young leaves</tissue>
    </source>
</reference>
<gene>
    <name evidence="2" type="ORF">L195_g023819</name>
</gene>
<dbReference type="AlphaFoldDB" id="A0A2K3NBY0"/>